<accession>A0AAJ7FDI5</accession>
<dbReference type="GeneID" id="107263597"/>
<evidence type="ECO:0000256" key="5">
    <source>
        <dbReference type="ARBA" id="ARBA00022989"/>
    </source>
</evidence>
<dbReference type="GO" id="GO:0000139">
    <property type="term" value="C:Golgi membrane"/>
    <property type="evidence" value="ECO:0007669"/>
    <property type="project" value="UniProtKB-SubCell"/>
</dbReference>
<keyword evidence="6" id="KW-0333">Golgi apparatus</keyword>
<evidence type="ECO:0000256" key="8">
    <source>
        <dbReference type="ARBA" id="ARBA00023180"/>
    </source>
</evidence>
<evidence type="ECO:0000256" key="3">
    <source>
        <dbReference type="ARBA" id="ARBA00022692"/>
    </source>
</evidence>
<keyword evidence="7" id="KW-0472">Membrane</keyword>
<evidence type="ECO:0000313" key="10">
    <source>
        <dbReference type="Proteomes" id="UP000694920"/>
    </source>
</evidence>
<gene>
    <name evidence="11" type="primary">LOC107263597</name>
</gene>
<comment type="subcellular location">
    <subcellularLocation>
        <location evidence="1">Golgi apparatus membrane</location>
        <topology evidence="1">Single-pass type I membrane protein</topology>
    </subcellularLocation>
</comment>
<comment type="similarity">
    <text evidence="2">Belongs to the TMEM59 family.</text>
</comment>
<keyword evidence="3" id="KW-0812">Transmembrane</keyword>
<dbReference type="AlphaFoldDB" id="A0AAJ7FDI5"/>
<evidence type="ECO:0000313" key="11">
    <source>
        <dbReference type="RefSeq" id="XP_015586447.1"/>
    </source>
</evidence>
<dbReference type="Pfam" id="PF12280">
    <property type="entry name" value="BSMAP"/>
    <property type="match status" value="1"/>
</dbReference>
<dbReference type="InterPro" id="IPR022065">
    <property type="entry name" value="Uncharacterised_TMEM59"/>
</dbReference>
<dbReference type="KEGG" id="ccin:107263597"/>
<keyword evidence="4 9" id="KW-0732">Signal</keyword>
<keyword evidence="8" id="KW-0325">Glycoprotein</keyword>
<dbReference type="PANTHER" id="PTHR28652:SF2">
    <property type="entry name" value="TRANSMEMBRANE PROTEIN 59-LIKE PROTEIN"/>
    <property type="match status" value="1"/>
</dbReference>
<reference evidence="11" key="1">
    <citation type="submission" date="2025-08" db="UniProtKB">
        <authorList>
            <consortium name="RefSeq"/>
        </authorList>
    </citation>
    <scope>IDENTIFICATION</scope>
</reference>
<proteinExistence type="inferred from homology"/>
<evidence type="ECO:0000256" key="1">
    <source>
        <dbReference type="ARBA" id="ARBA00004614"/>
    </source>
</evidence>
<dbReference type="PANTHER" id="PTHR28652">
    <property type="entry name" value="TRANSMEMBRANE PROTEIN 59-LIKE PROTEIN"/>
    <property type="match status" value="1"/>
</dbReference>
<dbReference type="Proteomes" id="UP000694920">
    <property type="component" value="Unplaced"/>
</dbReference>
<evidence type="ECO:0000256" key="7">
    <source>
        <dbReference type="ARBA" id="ARBA00023136"/>
    </source>
</evidence>
<keyword evidence="5" id="KW-1133">Transmembrane helix</keyword>
<evidence type="ECO:0000256" key="6">
    <source>
        <dbReference type="ARBA" id="ARBA00023034"/>
    </source>
</evidence>
<evidence type="ECO:0000256" key="4">
    <source>
        <dbReference type="ARBA" id="ARBA00022729"/>
    </source>
</evidence>
<dbReference type="RefSeq" id="XP_015586447.1">
    <property type="nucleotide sequence ID" value="XM_015730961.2"/>
</dbReference>
<name>A0AAJ7FDI5_CEPCN</name>
<evidence type="ECO:0000256" key="2">
    <source>
        <dbReference type="ARBA" id="ARBA00009643"/>
    </source>
</evidence>
<protein>
    <submittedName>
        <fullName evidence="11">Transmembrane protein 59-like isoform X1</fullName>
    </submittedName>
</protein>
<organism evidence="10 11">
    <name type="scientific">Cephus cinctus</name>
    <name type="common">Wheat stem sawfly</name>
    <dbReference type="NCBI Taxonomy" id="211228"/>
    <lineage>
        <taxon>Eukaryota</taxon>
        <taxon>Metazoa</taxon>
        <taxon>Ecdysozoa</taxon>
        <taxon>Arthropoda</taxon>
        <taxon>Hexapoda</taxon>
        <taxon>Insecta</taxon>
        <taxon>Pterygota</taxon>
        <taxon>Neoptera</taxon>
        <taxon>Endopterygota</taxon>
        <taxon>Hymenoptera</taxon>
        <taxon>Cephoidea</taxon>
        <taxon>Cephidae</taxon>
        <taxon>Cephus</taxon>
    </lineage>
</organism>
<keyword evidence="10" id="KW-1185">Reference proteome</keyword>
<evidence type="ECO:0000256" key="9">
    <source>
        <dbReference type="SAM" id="SignalP"/>
    </source>
</evidence>
<feature type="signal peptide" evidence="9">
    <location>
        <begin position="1"/>
        <end position="22"/>
    </location>
</feature>
<feature type="chain" id="PRO_5042497366" evidence="9">
    <location>
        <begin position="23"/>
        <end position="289"/>
    </location>
</feature>
<sequence length="289" mass="32456">MMRRYKEIFALLILFTADLSRGDVLYKFMNREDPCVYLCEKAPLPFAINEYSKSCCQRGCRFFNLVDLRHGLEPDSLNGTRDACEASCTEAYTMQDDRYACTIGCDSMAKQRNLDLVCLLSVAIYVEEGVDSNILLMSPDVPDNDILTDPGLRKELLPGWWDSNGFKLPQTYIKTVPIDAGTVDYGNPSDYSGETEQSAMIPGSDWLQCASRHTGIPRWMLATAIVVAAISAVWLCLSPEKSEEEDINVEKCNIPNKVTVYMPDEAPLHKKPPPKYSENVDVNDINLKL</sequence>